<proteinExistence type="predicted"/>
<reference evidence="2 3" key="1">
    <citation type="journal article" date="2019" name="Int. J. Syst. Evol. Microbiol.">
        <title>The Global Catalogue of Microorganisms (GCM) 10K type strain sequencing project: providing services to taxonomists for standard genome sequencing and annotation.</title>
        <authorList>
            <consortium name="The Broad Institute Genomics Platform"/>
            <consortium name="The Broad Institute Genome Sequencing Center for Infectious Disease"/>
            <person name="Wu L."/>
            <person name="Ma J."/>
        </authorList>
    </citation>
    <scope>NUCLEOTIDE SEQUENCE [LARGE SCALE GENOMIC DNA]</scope>
    <source>
        <strain evidence="2 3">JCM 8201</strain>
    </source>
</reference>
<feature type="chain" id="PRO_5046415357" evidence="1">
    <location>
        <begin position="29"/>
        <end position="346"/>
    </location>
</feature>
<evidence type="ECO:0000256" key="1">
    <source>
        <dbReference type="SAM" id="SignalP"/>
    </source>
</evidence>
<keyword evidence="1" id="KW-0732">Signal</keyword>
<keyword evidence="3" id="KW-1185">Reference proteome</keyword>
<evidence type="ECO:0000313" key="2">
    <source>
        <dbReference type="EMBL" id="GAA2724665.1"/>
    </source>
</evidence>
<comment type="caution">
    <text evidence="2">The sequence shown here is derived from an EMBL/GenBank/DDBJ whole genome shotgun (WGS) entry which is preliminary data.</text>
</comment>
<protein>
    <submittedName>
        <fullName evidence="2">Uncharacterized protein</fullName>
    </submittedName>
</protein>
<accession>A0ABN3U4X5</accession>
<organism evidence="2 3">
    <name type="scientific">Actinocorallia aurantiaca</name>
    <dbReference type="NCBI Taxonomy" id="46204"/>
    <lineage>
        <taxon>Bacteria</taxon>
        <taxon>Bacillati</taxon>
        <taxon>Actinomycetota</taxon>
        <taxon>Actinomycetes</taxon>
        <taxon>Streptosporangiales</taxon>
        <taxon>Thermomonosporaceae</taxon>
        <taxon>Actinocorallia</taxon>
    </lineage>
</organism>
<dbReference type="SUPFAM" id="SSF63829">
    <property type="entry name" value="Calcium-dependent phosphotriesterase"/>
    <property type="match status" value="1"/>
</dbReference>
<evidence type="ECO:0000313" key="3">
    <source>
        <dbReference type="Proteomes" id="UP001501842"/>
    </source>
</evidence>
<feature type="signal peptide" evidence="1">
    <location>
        <begin position="1"/>
        <end position="28"/>
    </location>
</feature>
<name>A0ABN3U4X5_9ACTN</name>
<gene>
    <name evidence="2" type="ORF">GCM10010439_22870</name>
</gene>
<dbReference type="Proteomes" id="UP001501842">
    <property type="component" value="Unassembled WGS sequence"/>
</dbReference>
<sequence length="346" mass="37383">MDYSGMRRNLVVVLTAAALLIPAMAAHADERPWREVPLPSLWPEFQISELAGAGPGEAWIAGYEGKSCVSWSVPGWGNPSVCSMNAIVRKWNGTAWENKNPPGLWNLQVEDLEASSRTNVWLTGQNLQGRYLARWDGTRWTQITTPPGCFYPHNLHPVGQDELWASFSGSAWGDSCVARWKAGTWQVHPFSARTIDFIGSPAPGEVHISTNTVEGLNTRATLRFTGSGWEPAPTPASHPSLSLAGGGALYYRVWNREDTLKVTTAGTETIPAAPNGASPFLLDDLGRLWASDASPTLYRYDAPAWVPVPTGAPSAYSVTSLPESSGVLWTLSATGSPPAYRAHTNG</sequence>
<dbReference type="EMBL" id="BAAATZ010000007">
    <property type="protein sequence ID" value="GAA2724665.1"/>
    <property type="molecule type" value="Genomic_DNA"/>
</dbReference>